<dbReference type="InterPro" id="IPR050430">
    <property type="entry name" value="Peptidase_S1"/>
</dbReference>
<accession>A0A1B0EXM2</accession>
<dbReference type="PANTHER" id="PTHR24276">
    <property type="entry name" value="POLYSERASE-RELATED"/>
    <property type="match status" value="1"/>
</dbReference>
<evidence type="ECO:0000256" key="5">
    <source>
        <dbReference type="ARBA" id="ARBA00023157"/>
    </source>
</evidence>
<dbReference type="EMBL" id="AJVK01033080">
    <property type="status" value="NOT_ANNOTATED_CDS"/>
    <property type="molecule type" value="Genomic_DNA"/>
</dbReference>
<keyword evidence="1" id="KW-0645">Protease</keyword>
<organism evidence="7 8">
    <name type="scientific">Phlebotomus papatasi</name>
    <name type="common">Sandfly</name>
    <dbReference type="NCBI Taxonomy" id="29031"/>
    <lineage>
        <taxon>Eukaryota</taxon>
        <taxon>Metazoa</taxon>
        <taxon>Ecdysozoa</taxon>
        <taxon>Arthropoda</taxon>
        <taxon>Hexapoda</taxon>
        <taxon>Insecta</taxon>
        <taxon>Pterygota</taxon>
        <taxon>Neoptera</taxon>
        <taxon>Endopterygota</taxon>
        <taxon>Diptera</taxon>
        <taxon>Nematocera</taxon>
        <taxon>Psychodoidea</taxon>
        <taxon>Psychodidae</taxon>
        <taxon>Phlebotomus</taxon>
        <taxon>Phlebotomus</taxon>
    </lineage>
</organism>
<dbReference type="InterPro" id="IPR043504">
    <property type="entry name" value="Peptidase_S1_PA_chymotrypsin"/>
</dbReference>
<dbReference type="VEuPathDB" id="VectorBase:PPAPM1_008524"/>
<protein>
    <submittedName>
        <fullName evidence="7">Uncharacterized protein</fullName>
    </submittedName>
</protein>
<evidence type="ECO:0000256" key="6">
    <source>
        <dbReference type="ARBA" id="ARBA00024195"/>
    </source>
</evidence>
<dbReference type="Pfam" id="PF00089">
    <property type="entry name" value="Trypsin"/>
    <property type="match status" value="2"/>
</dbReference>
<evidence type="ECO:0000256" key="1">
    <source>
        <dbReference type="ARBA" id="ARBA00022670"/>
    </source>
</evidence>
<proteinExistence type="inferred from homology"/>
<dbReference type="AlphaFoldDB" id="A0A1B0EXM2"/>
<keyword evidence="2" id="KW-0378">Hydrolase</keyword>
<evidence type="ECO:0000256" key="4">
    <source>
        <dbReference type="ARBA" id="ARBA00023145"/>
    </source>
</evidence>
<dbReference type="Proteomes" id="UP000092462">
    <property type="component" value="Unassembled WGS sequence"/>
</dbReference>
<evidence type="ECO:0000313" key="7">
    <source>
        <dbReference type="EnsemblMetazoa" id="PPAI006453-PA"/>
    </source>
</evidence>
<evidence type="ECO:0000256" key="2">
    <source>
        <dbReference type="ARBA" id="ARBA00022801"/>
    </source>
</evidence>
<dbReference type="PROSITE" id="PS50240">
    <property type="entry name" value="TRYPSIN_DOM"/>
    <property type="match status" value="1"/>
</dbReference>
<dbReference type="Gene3D" id="2.40.10.10">
    <property type="entry name" value="Trypsin-like serine proteases"/>
    <property type="match status" value="4"/>
</dbReference>
<reference evidence="7" key="1">
    <citation type="submission" date="2022-08" db="UniProtKB">
        <authorList>
            <consortium name="EnsemblMetazoa"/>
        </authorList>
    </citation>
    <scope>IDENTIFICATION</scope>
    <source>
        <strain evidence="7">Israel</strain>
    </source>
</reference>
<dbReference type="VEuPathDB" id="VectorBase:PPAPM1_010261"/>
<keyword evidence="8" id="KW-1185">Reference proteome</keyword>
<keyword evidence="4" id="KW-0865">Zymogen</keyword>
<dbReference type="GO" id="GO:0004252">
    <property type="term" value="F:serine-type endopeptidase activity"/>
    <property type="evidence" value="ECO:0007669"/>
    <property type="project" value="InterPro"/>
</dbReference>
<dbReference type="InterPro" id="IPR001254">
    <property type="entry name" value="Trypsin_dom"/>
</dbReference>
<dbReference type="EMBL" id="AJVK01033081">
    <property type="status" value="NOT_ANNOTATED_CDS"/>
    <property type="molecule type" value="Genomic_DNA"/>
</dbReference>
<dbReference type="PANTHER" id="PTHR24276:SF97">
    <property type="entry name" value="GH13245P2-RELATED"/>
    <property type="match status" value="1"/>
</dbReference>
<comment type="similarity">
    <text evidence="6">Belongs to the peptidase S1 family. CLIP subfamily.</text>
</comment>
<evidence type="ECO:0000313" key="8">
    <source>
        <dbReference type="Proteomes" id="UP000092462"/>
    </source>
</evidence>
<dbReference type="SUPFAM" id="SSF50494">
    <property type="entry name" value="Trypsin-like serine proteases"/>
    <property type="match status" value="2"/>
</dbReference>
<name>A0A1B0EXM2_PHLPP</name>
<dbReference type="VEuPathDB" id="VectorBase:PPAI006453"/>
<dbReference type="SMART" id="SM00020">
    <property type="entry name" value="Tryp_SPc"/>
    <property type="match status" value="1"/>
</dbReference>
<sequence>MRKLMVIFQKDAKNDGYAYRVRKLFTHPSYREKKYHDFDYDVGIIEMKKSIEHPDYEAITLIEPHVDLCDDTYMTLTGYKGDDFGLYLVFVPKVSEASCYNSYLYLNGVTPRMVCAGKNGTDSCRVRTESEYYNEGGLLFKAKEFLLHPRFSEIEWECDVAIIKLESRLRYNKKCQPIELPRVNEEICDGLLFLLSGYGRTDAQAPHRDAKLRAVAVPAFNNGDSGGPLVRNGVQYGIVSHGLGCAPPLYPGIYARIAAPLIREWITNITGLL</sequence>
<dbReference type="InterPro" id="IPR009003">
    <property type="entry name" value="Peptidase_S1_PA"/>
</dbReference>
<evidence type="ECO:0000256" key="3">
    <source>
        <dbReference type="ARBA" id="ARBA00022825"/>
    </source>
</evidence>
<keyword evidence="5" id="KW-1015">Disulfide bond</keyword>
<keyword evidence="3" id="KW-0720">Serine protease</keyword>
<dbReference type="GO" id="GO:0006508">
    <property type="term" value="P:proteolysis"/>
    <property type="evidence" value="ECO:0007669"/>
    <property type="project" value="UniProtKB-KW"/>
</dbReference>
<dbReference type="EnsemblMetazoa" id="PPAI006453-RA">
    <property type="protein sequence ID" value="PPAI006453-PA"/>
    <property type="gene ID" value="PPAI006453"/>
</dbReference>